<dbReference type="PANTHER" id="PTHR10443">
    <property type="entry name" value="MICROSOMAL DIPEPTIDASE"/>
    <property type="match status" value="1"/>
</dbReference>
<evidence type="ECO:0000313" key="1">
    <source>
        <dbReference type="EMBL" id="ADL19692.1"/>
    </source>
</evidence>
<sequence>MSGQGPASLDKLSKLGDVAVVAMIFPAVGRGRYDLTLNVLLNQLKYFLSLELEGKVRIVRRASDLDQPGVKLIIGLEGTDALSDAYDLLWLFNAGLRVIAPTWNYNTKFASSCTSKKDYGLTDQGEELVKLANELGVIIDVSHSSRQTTLDVTSLSRKPVIATHSNVMALKQHYRNLDDAEIEGIVKTGGVIGVTSIPGTLPSDDINGIATVASYIGERFGWDYVALGTDFLGLDKYPQGFSDLSNIDDLASRLGSHAEAVLWGNALRVFRQALPQ</sequence>
<dbReference type="InParanoid" id="D9Q304"/>
<dbReference type="InterPro" id="IPR008257">
    <property type="entry name" value="Pept_M19"/>
</dbReference>
<keyword evidence="2" id="KW-1185">Reference proteome</keyword>
<organism evidence="1 2">
    <name type="scientific">Acidilobus saccharovorans (strain DSM 16705 / JCM 18335 / VKM B-2471 / 345-15)</name>
    <dbReference type="NCBI Taxonomy" id="666510"/>
    <lineage>
        <taxon>Archaea</taxon>
        <taxon>Thermoproteota</taxon>
        <taxon>Thermoprotei</taxon>
        <taxon>Acidilobales</taxon>
        <taxon>Acidilobaceae</taxon>
        <taxon>Acidilobus</taxon>
    </lineage>
</organism>
<gene>
    <name evidence="1" type="ordered locus">ASAC_1287</name>
</gene>
<dbReference type="PANTHER" id="PTHR10443:SF12">
    <property type="entry name" value="DIPEPTIDASE"/>
    <property type="match status" value="1"/>
</dbReference>
<dbReference type="Pfam" id="PF01244">
    <property type="entry name" value="Peptidase_M19"/>
    <property type="match status" value="1"/>
</dbReference>
<dbReference type="eggNOG" id="arCOG04083">
    <property type="taxonomic scope" value="Archaea"/>
</dbReference>
<dbReference type="InterPro" id="IPR032466">
    <property type="entry name" value="Metal_Hydrolase"/>
</dbReference>
<proteinExistence type="predicted"/>
<dbReference type="HOGENOM" id="CLU_031404_2_1_2"/>
<dbReference type="STRING" id="666510.ASAC_1287"/>
<evidence type="ECO:0000313" key="2">
    <source>
        <dbReference type="Proteomes" id="UP000000346"/>
    </source>
</evidence>
<protein>
    <submittedName>
        <fullName evidence="1">Microsomal dipeptidase</fullName>
    </submittedName>
</protein>
<reference evidence="1 2" key="1">
    <citation type="journal article" date="2010" name="Appl. Environ. Microbiol.">
        <title>The genome sequence of the crenarchaeon Acidilobus saccharovorans supports a new order, Acidilobales, and suggests an important ecological role in terrestrial acidic hot springs.</title>
        <authorList>
            <person name="Mardanov A.V."/>
            <person name="Svetlitchnyi V.A."/>
            <person name="Beletsky A.V."/>
            <person name="Prokofeva M.I."/>
            <person name="Bonch-Osmolovskaya E.A."/>
            <person name="Ravin N.V."/>
            <person name="Skryabin K.G."/>
        </authorList>
    </citation>
    <scope>NUCLEOTIDE SEQUENCE [LARGE SCALE GENOMIC DNA]</scope>
    <source>
        <strain evidence="2">DSM 16705 / JCM 18335 / VKM B-2471 / 345-15</strain>
    </source>
</reference>
<dbReference type="GO" id="GO:0070573">
    <property type="term" value="F:metallodipeptidase activity"/>
    <property type="evidence" value="ECO:0007669"/>
    <property type="project" value="InterPro"/>
</dbReference>
<dbReference type="SUPFAM" id="SSF51556">
    <property type="entry name" value="Metallo-dependent hydrolases"/>
    <property type="match status" value="1"/>
</dbReference>
<dbReference type="KEGG" id="asc:ASAC_1287"/>
<dbReference type="EMBL" id="CP001742">
    <property type="protein sequence ID" value="ADL19692.1"/>
    <property type="molecule type" value="Genomic_DNA"/>
</dbReference>
<dbReference type="Proteomes" id="UP000000346">
    <property type="component" value="Chromosome"/>
</dbReference>
<name>D9Q304_ACIS3</name>
<dbReference type="Gene3D" id="3.20.20.140">
    <property type="entry name" value="Metal-dependent hydrolases"/>
    <property type="match status" value="1"/>
</dbReference>
<dbReference type="PROSITE" id="PS51365">
    <property type="entry name" value="RENAL_DIPEPTIDASE_2"/>
    <property type="match status" value="1"/>
</dbReference>
<dbReference type="AlphaFoldDB" id="D9Q304"/>
<dbReference type="GO" id="GO:0006508">
    <property type="term" value="P:proteolysis"/>
    <property type="evidence" value="ECO:0007669"/>
    <property type="project" value="InterPro"/>
</dbReference>
<accession>D9Q304</accession>